<feature type="transmembrane region" description="Helical" evidence="1">
    <location>
        <begin position="88"/>
        <end position="112"/>
    </location>
</feature>
<sequence>MAFLIALTEGYDDQSVSPNFIAATLNGSYRPVGTFFKIACFGLLFYAAILLTSVNLIGYFGGYLALYFLAFYGFRTAFWAIACDGALGFLFFFIFVLPLLIVDFLFFVLLTAEIYQCASFRLCRTHLFRLTGRLKATFFRYLRAFLFLMLFHYVLWLTIYLICRLC</sequence>
<proteinExistence type="predicted"/>
<evidence type="ECO:0000256" key="1">
    <source>
        <dbReference type="SAM" id="Phobius"/>
    </source>
</evidence>
<feature type="transmembrane region" description="Helical" evidence="1">
    <location>
        <begin position="141"/>
        <end position="162"/>
    </location>
</feature>
<evidence type="ECO:0000313" key="2">
    <source>
        <dbReference type="EMBL" id="HIU99844.1"/>
    </source>
</evidence>
<keyword evidence="1" id="KW-0472">Membrane</keyword>
<keyword evidence="1" id="KW-0812">Transmembrane</keyword>
<feature type="transmembrane region" description="Helical" evidence="1">
    <location>
        <begin position="64"/>
        <end position="82"/>
    </location>
</feature>
<dbReference type="AlphaFoldDB" id="A0A9D1SX12"/>
<name>A0A9D1SX12_9FIRM</name>
<reference evidence="2" key="1">
    <citation type="submission" date="2020-10" db="EMBL/GenBank/DDBJ databases">
        <authorList>
            <person name="Gilroy R."/>
        </authorList>
    </citation>
    <scope>NUCLEOTIDE SEQUENCE</scope>
    <source>
        <strain evidence="2">23406</strain>
    </source>
</reference>
<gene>
    <name evidence="2" type="ORF">IAB14_01865</name>
</gene>
<organism evidence="2 3">
    <name type="scientific">Candidatus Stercoripulliclostridium merdipullorum</name>
    <dbReference type="NCBI Taxonomy" id="2840952"/>
    <lineage>
        <taxon>Bacteria</taxon>
        <taxon>Bacillati</taxon>
        <taxon>Bacillota</taxon>
        <taxon>Clostridia</taxon>
        <taxon>Eubacteriales</taxon>
        <taxon>Candidatus Stercoripulliclostridium</taxon>
    </lineage>
</organism>
<accession>A0A9D1SX12</accession>
<evidence type="ECO:0000313" key="3">
    <source>
        <dbReference type="Proteomes" id="UP000886891"/>
    </source>
</evidence>
<dbReference type="EMBL" id="DVOH01000015">
    <property type="protein sequence ID" value="HIU99844.1"/>
    <property type="molecule type" value="Genomic_DNA"/>
</dbReference>
<keyword evidence="1" id="KW-1133">Transmembrane helix</keyword>
<comment type="caution">
    <text evidence="2">The sequence shown here is derived from an EMBL/GenBank/DDBJ whole genome shotgun (WGS) entry which is preliminary data.</text>
</comment>
<dbReference type="Proteomes" id="UP000886891">
    <property type="component" value="Unassembled WGS sequence"/>
</dbReference>
<protein>
    <submittedName>
        <fullName evidence="2">Uncharacterized protein</fullName>
    </submittedName>
</protein>
<feature type="transmembrane region" description="Helical" evidence="1">
    <location>
        <begin position="35"/>
        <end position="57"/>
    </location>
</feature>
<reference evidence="2" key="2">
    <citation type="journal article" date="2021" name="PeerJ">
        <title>Extensive microbial diversity within the chicken gut microbiome revealed by metagenomics and culture.</title>
        <authorList>
            <person name="Gilroy R."/>
            <person name="Ravi A."/>
            <person name="Getino M."/>
            <person name="Pursley I."/>
            <person name="Horton D.L."/>
            <person name="Alikhan N.F."/>
            <person name="Baker D."/>
            <person name="Gharbi K."/>
            <person name="Hall N."/>
            <person name="Watson M."/>
            <person name="Adriaenssens E.M."/>
            <person name="Foster-Nyarko E."/>
            <person name="Jarju S."/>
            <person name="Secka A."/>
            <person name="Antonio M."/>
            <person name="Oren A."/>
            <person name="Chaudhuri R.R."/>
            <person name="La Ragione R."/>
            <person name="Hildebrand F."/>
            <person name="Pallen M.J."/>
        </authorList>
    </citation>
    <scope>NUCLEOTIDE SEQUENCE</scope>
    <source>
        <strain evidence="2">23406</strain>
    </source>
</reference>